<dbReference type="EnsemblMetazoa" id="AALFPA23_006371.R8261">
    <property type="protein sequence ID" value="AALFPA23_006371.P8261"/>
    <property type="gene ID" value="AALFPA23_006371"/>
</dbReference>
<dbReference type="InterPro" id="IPR043502">
    <property type="entry name" value="DNA/RNA_pol_sf"/>
</dbReference>
<accession>A0ABM1Y705</accession>
<feature type="region of interest" description="Disordered" evidence="2">
    <location>
        <begin position="411"/>
        <end position="446"/>
    </location>
</feature>
<dbReference type="Pfam" id="PF03564">
    <property type="entry name" value="DUF1759"/>
    <property type="match status" value="1"/>
</dbReference>
<proteinExistence type="predicted"/>
<dbReference type="PROSITE" id="PS50158">
    <property type="entry name" value="ZF_CCHC"/>
    <property type="match status" value="1"/>
</dbReference>
<keyword evidence="1" id="KW-0862">Zinc</keyword>
<keyword evidence="1" id="KW-0863">Zinc-finger</keyword>
<reference evidence="5" key="1">
    <citation type="journal article" date="2015" name="Proc. Natl. Acad. Sci. U.S.A.">
        <title>Genome sequence of the Asian Tiger mosquito, Aedes albopictus, reveals insights into its biology, genetics, and evolution.</title>
        <authorList>
            <person name="Chen X.G."/>
            <person name="Jiang X."/>
            <person name="Gu J."/>
            <person name="Xu M."/>
            <person name="Wu Y."/>
            <person name="Deng Y."/>
            <person name="Zhang C."/>
            <person name="Bonizzoni M."/>
            <person name="Dermauw W."/>
            <person name="Vontas J."/>
            <person name="Armbruster P."/>
            <person name="Huang X."/>
            <person name="Yang Y."/>
            <person name="Zhang H."/>
            <person name="He W."/>
            <person name="Peng H."/>
            <person name="Liu Y."/>
            <person name="Wu K."/>
            <person name="Chen J."/>
            <person name="Lirakis M."/>
            <person name="Topalis P."/>
            <person name="Van Leeuwen T."/>
            <person name="Hall A.B."/>
            <person name="Jiang X."/>
            <person name="Thorpe C."/>
            <person name="Mueller R.L."/>
            <person name="Sun C."/>
            <person name="Waterhouse R.M."/>
            <person name="Yan G."/>
            <person name="Tu Z.J."/>
            <person name="Fang X."/>
            <person name="James A.A."/>
        </authorList>
    </citation>
    <scope>NUCLEOTIDE SEQUENCE [LARGE SCALE GENOMIC DNA]</scope>
    <source>
        <strain evidence="5">Foshan</strain>
    </source>
</reference>
<dbReference type="InterPro" id="IPR005312">
    <property type="entry name" value="DUF1759"/>
</dbReference>
<evidence type="ECO:0000313" key="4">
    <source>
        <dbReference type="EnsemblMetazoa" id="AALFPA23_006371.P8261"/>
    </source>
</evidence>
<dbReference type="SMART" id="SM00343">
    <property type="entry name" value="ZnF_C2HC"/>
    <property type="match status" value="1"/>
</dbReference>
<dbReference type="SUPFAM" id="SSF56672">
    <property type="entry name" value="DNA/RNA polymerases"/>
    <property type="match status" value="1"/>
</dbReference>
<evidence type="ECO:0000256" key="1">
    <source>
        <dbReference type="PROSITE-ProRule" id="PRU00047"/>
    </source>
</evidence>
<feature type="domain" description="CCHC-type" evidence="3">
    <location>
        <begin position="375"/>
        <end position="390"/>
    </location>
</feature>
<keyword evidence="1" id="KW-0479">Metal-binding</keyword>
<evidence type="ECO:0000313" key="5">
    <source>
        <dbReference type="Proteomes" id="UP000069940"/>
    </source>
</evidence>
<dbReference type="InterPro" id="IPR043128">
    <property type="entry name" value="Rev_trsase/Diguanyl_cyclase"/>
</dbReference>
<dbReference type="InterPro" id="IPR001878">
    <property type="entry name" value="Znf_CCHC"/>
</dbReference>
<name>A0ABM1Y705_AEDAL</name>
<dbReference type="Gene3D" id="2.40.70.10">
    <property type="entry name" value="Acid Proteases"/>
    <property type="match status" value="1"/>
</dbReference>
<dbReference type="InterPro" id="IPR021109">
    <property type="entry name" value="Peptidase_aspartic_dom_sf"/>
</dbReference>
<evidence type="ECO:0000256" key="2">
    <source>
        <dbReference type="SAM" id="MobiDB-lite"/>
    </source>
</evidence>
<dbReference type="GeneID" id="134286395"/>
<dbReference type="PANTHER" id="PTHR47331:SF5">
    <property type="entry name" value="RIBONUCLEASE H"/>
    <property type="match status" value="1"/>
</dbReference>
<dbReference type="PANTHER" id="PTHR47331">
    <property type="entry name" value="PHD-TYPE DOMAIN-CONTAINING PROTEIN"/>
    <property type="match status" value="1"/>
</dbReference>
<dbReference type="CDD" id="cd01644">
    <property type="entry name" value="RT_pepA17"/>
    <property type="match status" value="1"/>
</dbReference>
<dbReference type="Gene3D" id="3.30.70.270">
    <property type="match status" value="1"/>
</dbReference>
<feature type="compositionally biased region" description="Low complexity" evidence="2">
    <location>
        <begin position="427"/>
        <end position="446"/>
    </location>
</feature>
<sequence length="987" mass="111291">MPATTSTIRKAPSMRTLKTTLRSLISMFQDICGFVDKLSEVTSANQVMVRLEKLDELWEKVNDVLLEIETHKDFTEEDESCIKQRSEFGSKYYDMKSMLLDKVKDLEEPQNLSQSTRSLDTTQQPTIEHVRLPQIKLQTFDGNIDEWLSFRDLYTSLIHWKTDLPDVEKFHYLKGCLAGEAKALVDPLAITRANYQIAWDTLIRRYNDSKQLKRRQVQALFKLPKLAKESAVELQSLLEGFERTIQTLDQLVQPAEYKDLLLLDILCSRLDPATRRSWEEFSSTKEKDTIKELTEFLQRKVKILGSLPTKTSELRSETLQPKKNPPNLYSSYSTAQSISGHCVACSENHLLYQCPAFQRMSIADRDQILRNNALCRNCFKRGHRAIDCPSRFVCRNCKGKHHTLVCFRPTSNEDRDESSVARTSAAGSSIQSPEEPQESSSLVSSNVSGNRMSSVLLATAIVLVEDEDGNRVPARALLDSGSECNFMTENLSQQLKVQRQRSDISVFGIGQASMKVKQKVIVTITSRVSGFSRRMEFLLLPKVTANLPIVNVDMAGWEVPAGVELADPAFFTSKTIDLVLGIQHFFAFFNTGNQVLLGGGLPSLNESVFGWVVSGCIDKPNNNHHITCNMAIGLEELLTRFWSCEEIGFSNNYSPDEARCEEQYVQSVQRGSDGRYTVALPKDETVFGRLGESRGIAYRRFLSLERRLQKDSDLRDQYHQFMEEYLELGHMRKVVPNEHNHVRCYLPHHPVVKEESTTTKVRVVFDASCKTSTGTSLNDTLLAGPVIQDDLRSIILRSRTRQIMVIADVEKMFRQIGISEEDAPLQSILWRTDPNAEVSTYELTTVTYGTKPAPFLATRTLKQLAMDEQVNYPTAAQTATEDVYMDDVLGGADDPEAALELRTQLDEMTQKGGFRLRKWASNCPLVLRGIPENDLAIIVSVASSAEEVARILEKMANGVFVTTTRQDEALASSNSNNGWPASRDSGR</sequence>
<dbReference type="CDD" id="cd00303">
    <property type="entry name" value="retropepsin_like"/>
    <property type="match status" value="1"/>
</dbReference>
<dbReference type="SUPFAM" id="SSF57756">
    <property type="entry name" value="Retrovirus zinc finger-like domains"/>
    <property type="match status" value="1"/>
</dbReference>
<evidence type="ECO:0000259" key="3">
    <source>
        <dbReference type="PROSITE" id="PS50158"/>
    </source>
</evidence>
<dbReference type="Gene3D" id="3.10.10.10">
    <property type="entry name" value="HIV Type 1 Reverse Transcriptase, subunit A, domain 1"/>
    <property type="match status" value="1"/>
</dbReference>
<dbReference type="Proteomes" id="UP000069940">
    <property type="component" value="Unassembled WGS sequence"/>
</dbReference>
<reference evidence="4" key="2">
    <citation type="submission" date="2025-05" db="UniProtKB">
        <authorList>
            <consortium name="EnsemblMetazoa"/>
        </authorList>
    </citation>
    <scope>IDENTIFICATION</scope>
    <source>
        <strain evidence="4">Foshan</strain>
    </source>
</reference>
<dbReference type="RefSeq" id="XP_062703992.1">
    <property type="nucleotide sequence ID" value="XM_062848008.1"/>
</dbReference>
<organism evidence="4 5">
    <name type="scientific">Aedes albopictus</name>
    <name type="common">Asian tiger mosquito</name>
    <name type="synonym">Stegomyia albopicta</name>
    <dbReference type="NCBI Taxonomy" id="7160"/>
    <lineage>
        <taxon>Eukaryota</taxon>
        <taxon>Metazoa</taxon>
        <taxon>Ecdysozoa</taxon>
        <taxon>Arthropoda</taxon>
        <taxon>Hexapoda</taxon>
        <taxon>Insecta</taxon>
        <taxon>Pterygota</taxon>
        <taxon>Neoptera</taxon>
        <taxon>Endopterygota</taxon>
        <taxon>Diptera</taxon>
        <taxon>Nematocera</taxon>
        <taxon>Culicoidea</taxon>
        <taxon>Culicidae</taxon>
        <taxon>Culicinae</taxon>
        <taxon>Aedini</taxon>
        <taxon>Aedes</taxon>
        <taxon>Stegomyia</taxon>
    </lineage>
</organism>
<keyword evidence="5" id="KW-1185">Reference proteome</keyword>
<dbReference type="InterPro" id="IPR036875">
    <property type="entry name" value="Znf_CCHC_sf"/>
</dbReference>
<protein>
    <recommendedName>
        <fullName evidence="3">CCHC-type domain-containing protein</fullName>
    </recommendedName>
</protein>